<dbReference type="EMBL" id="CP094529">
    <property type="protein sequence ID" value="UOE39394.1"/>
    <property type="molecule type" value="Genomic_DNA"/>
</dbReference>
<protein>
    <submittedName>
        <fullName evidence="3">Thioredoxin domain-containing protein</fullName>
    </submittedName>
</protein>
<dbReference type="InterPro" id="IPR036249">
    <property type="entry name" value="Thioredoxin-like_sf"/>
</dbReference>
<dbReference type="Proteomes" id="UP000831068">
    <property type="component" value="Chromosome"/>
</dbReference>
<evidence type="ECO:0000259" key="2">
    <source>
        <dbReference type="PROSITE" id="PS51352"/>
    </source>
</evidence>
<feature type="domain" description="Thioredoxin" evidence="2">
    <location>
        <begin position="38"/>
        <end position="184"/>
    </location>
</feature>
<proteinExistence type="predicted"/>
<dbReference type="PROSITE" id="PS51352">
    <property type="entry name" value="THIOREDOXIN_2"/>
    <property type="match status" value="1"/>
</dbReference>
<evidence type="ECO:0000313" key="4">
    <source>
        <dbReference type="Proteomes" id="UP000831068"/>
    </source>
</evidence>
<evidence type="ECO:0000313" key="3">
    <source>
        <dbReference type="EMBL" id="UOE39394.1"/>
    </source>
</evidence>
<dbReference type="PANTHER" id="PTHR42852">
    <property type="entry name" value="THIOL:DISULFIDE INTERCHANGE PROTEIN DSBE"/>
    <property type="match status" value="1"/>
</dbReference>
<name>A0ABY4BJP2_9FLAO</name>
<accession>A0ABY4BJP2</accession>
<dbReference type="PANTHER" id="PTHR42852:SF17">
    <property type="entry name" value="THIOREDOXIN-LIKE PROTEIN HI_1115"/>
    <property type="match status" value="1"/>
</dbReference>
<evidence type="ECO:0000256" key="1">
    <source>
        <dbReference type="ARBA" id="ARBA00023284"/>
    </source>
</evidence>
<organism evidence="3 4">
    <name type="scientific">Chryseobacterium oryzae</name>
    <dbReference type="NCBI Taxonomy" id="2929799"/>
    <lineage>
        <taxon>Bacteria</taxon>
        <taxon>Pseudomonadati</taxon>
        <taxon>Bacteroidota</taxon>
        <taxon>Flavobacteriia</taxon>
        <taxon>Flavobacteriales</taxon>
        <taxon>Weeksellaceae</taxon>
        <taxon>Chryseobacterium group</taxon>
        <taxon>Chryseobacterium</taxon>
    </lineage>
</organism>
<dbReference type="RefSeq" id="WP_243577562.1">
    <property type="nucleotide sequence ID" value="NZ_CP094529.1"/>
</dbReference>
<keyword evidence="1" id="KW-0676">Redox-active center</keyword>
<dbReference type="PROSITE" id="PS00194">
    <property type="entry name" value="THIOREDOXIN_1"/>
    <property type="match status" value="1"/>
</dbReference>
<dbReference type="InterPro" id="IPR050553">
    <property type="entry name" value="Thioredoxin_ResA/DsbE_sf"/>
</dbReference>
<dbReference type="InterPro" id="IPR013766">
    <property type="entry name" value="Thioredoxin_domain"/>
</dbReference>
<keyword evidence="4" id="KW-1185">Reference proteome</keyword>
<sequence>MKKIILSAFLATALFNCKKQVENNEEKKSVEDSVTTSKTENAKTPLKALSIQEMNNYLQKKNDTLYVTNFFATWCGPCVHEIPFFKNKIQELKGKPVKITFVSLDSKSEWNTKVPQFTDEMEIRNNTVLLDGELIDQKFFSDNFKEWTGSAIPFTFMRKGDKTDETLGMMSEQDLNEKIEKLLNSKSEKK</sequence>
<dbReference type="CDD" id="cd02966">
    <property type="entry name" value="TlpA_like_family"/>
    <property type="match status" value="1"/>
</dbReference>
<dbReference type="Pfam" id="PF00085">
    <property type="entry name" value="Thioredoxin"/>
    <property type="match status" value="1"/>
</dbReference>
<reference evidence="3 4" key="1">
    <citation type="submission" date="2022-03" db="EMBL/GenBank/DDBJ databases">
        <title>Chryseobacterium sp. isolated from the Andong Sikhe.</title>
        <authorList>
            <person name="Won M."/>
            <person name="Kim S.-J."/>
            <person name="Kwon S.-W."/>
        </authorList>
    </citation>
    <scope>NUCLEOTIDE SEQUENCE [LARGE SCALE GENOMIC DNA]</scope>
    <source>
        <strain evidence="3 4">ADR-1</strain>
    </source>
</reference>
<dbReference type="Gene3D" id="3.40.30.10">
    <property type="entry name" value="Glutaredoxin"/>
    <property type="match status" value="1"/>
</dbReference>
<dbReference type="SUPFAM" id="SSF52833">
    <property type="entry name" value="Thioredoxin-like"/>
    <property type="match status" value="1"/>
</dbReference>
<dbReference type="InterPro" id="IPR017937">
    <property type="entry name" value="Thioredoxin_CS"/>
</dbReference>
<gene>
    <name evidence="3" type="ORF">MTP08_06360</name>
</gene>